<keyword evidence="7" id="KW-0325">Glycoprotein</keyword>
<name>Q4FKL5_TRYB2</name>
<dbReference type="GO" id="GO:0005886">
    <property type="term" value="C:plasma membrane"/>
    <property type="evidence" value="ECO:0007669"/>
    <property type="project" value="UniProtKB-SubCell"/>
</dbReference>
<proteinExistence type="predicted"/>
<evidence type="ECO:0000256" key="6">
    <source>
        <dbReference type="ARBA" id="ARBA00023136"/>
    </source>
</evidence>
<organism evidence="13">
    <name type="scientific">Trypanosoma brucei brucei (strain 927/4 GUTat10.1)</name>
    <dbReference type="NCBI Taxonomy" id="185431"/>
    <lineage>
        <taxon>Eukaryota</taxon>
        <taxon>Discoba</taxon>
        <taxon>Euglenozoa</taxon>
        <taxon>Kinetoplastea</taxon>
        <taxon>Metakinetoplastina</taxon>
        <taxon>Trypanosomatida</taxon>
        <taxon>Trypanosomatidae</taxon>
        <taxon>Trypanosoma</taxon>
    </lineage>
</organism>
<keyword evidence="8" id="KW-0449">Lipoprotein</keyword>
<dbReference type="VEuPathDB" id="TriTrypDB:Tb10.v4.0135"/>
<accession>Q4FKL5</accession>
<evidence type="ECO:0000256" key="7">
    <source>
        <dbReference type="ARBA" id="ARBA00023180"/>
    </source>
</evidence>
<reference evidence="13" key="1">
    <citation type="submission" date="2005-06" db="EMBL/GenBank/DDBJ databases">
        <authorList>
            <person name="Lennard N."/>
            <person name="Barron A."/>
            <person name="Clark L."/>
            <person name="Corton C."/>
            <person name="Harris B."/>
            <person name="Line A."/>
            <person name="Berriman M."/>
            <person name="Hertz-Fowler C."/>
            <person name="Renauld H."/>
            <person name="Bohme U."/>
            <person name="Arrowsmith C."/>
            <person name="Cronin C."/>
            <person name="Davies R."/>
            <person name="Doggett J."/>
            <person name="Fraser A."/>
            <person name="Johnson D."/>
            <person name="Larke N."/>
            <person name="Leech V."/>
            <person name="Lord A."/>
            <person name="MacLeod A."/>
            <person name="Norbertczak H."/>
            <person name="Ormand D."/>
            <person name="Quail M."/>
            <person name="Rabbinowitsch E."/>
            <person name="Rajandream M."/>
            <person name="Reitter C."/>
            <person name="Sharp S."/>
            <person name="Woodward J."/>
            <person name="Hall N."/>
            <person name="Melville S.and.Barrell.B."/>
        </authorList>
    </citation>
    <scope>NUCLEOTIDE SEQUENCE</scope>
    <source>
        <strain evidence="13">927/4 GUTat10.1</strain>
    </source>
</reference>
<keyword evidence="6" id="KW-0472">Membrane</keyword>
<keyword evidence="3" id="KW-1003">Cell membrane</keyword>
<feature type="signal peptide" evidence="11">
    <location>
        <begin position="1"/>
        <end position="19"/>
    </location>
</feature>
<evidence type="ECO:0000256" key="3">
    <source>
        <dbReference type="ARBA" id="ARBA00022475"/>
    </source>
</evidence>
<evidence type="ECO:0000256" key="9">
    <source>
        <dbReference type="SAM" id="Coils"/>
    </source>
</evidence>
<comment type="subcellular location">
    <subcellularLocation>
        <location evidence="2">Cell membrane</location>
        <topology evidence="2">Lipid-anchor</topology>
        <topology evidence="2">GPI-anchor</topology>
    </subcellularLocation>
</comment>
<evidence type="ECO:0000256" key="10">
    <source>
        <dbReference type="SAM" id="MobiDB-lite"/>
    </source>
</evidence>
<keyword evidence="9" id="KW-0175">Coiled coil</keyword>
<dbReference type="GO" id="GO:0098552">
    <property type="term" value="C:side of membrane"/>
    <property type="evidence" value="ECO:0007669"/>
    <property type="project" value="UniProtKB-KW"/>
</dbReference>
<dbReference type="EMBL" id="CT009752">
    <property type="protein sequence ID" value="CAJ16846.1"/>
    <property type="molecule type" value="Genomic_DNA"/>
</dbReference>
<feature type="region of interest" description="Disordered" evidence="10">
    <location>
        <begin position="438"/>
        <end position="470"/>
    </location>
</feature>
<evidence type="ECO:0000256" key="2">
    <source>
        <dbReference type="ARBA" id="ARBA00004609"/>
    </source>
</evidence>
<evidence type="ECO:0000256" key="1">
    <source>
        <dbReference type="ARBA" id="ARBA00002523"/>
    </source>
</evidence>
<comment type="function">
    <text evidence="1">VSG forms a coat on the surface of the parasite. The trypanosome evades the immune response of the host by expressing a series of antigenically distinct VSGs from an estimated 1000 VSG genes.</text>
</comment>
<evidence type="ECO:0000256" key="4">
    <source>
        <dbReference type="ARBA" id="ARBA00022622"/>
    </source>
</evidence>
<sequence length="470" mass="50985">MQALALAMLLITASAYTDAAPGDSKNIQHLHNLCRLVALKQITTLPGDVSEISPAETEELEKINISLANPEWKTTFATSPQNKKQSKLECTPPDNKPQCSQQYAKWEDLWVQVHATEESKKEYLLPKGKLMSQEGRAAAVSVQALLVEAEDIRATFNSYRKAALAHQQGTPQQLIHEAIFGTAKQTDLTKTDCAVALTSTRKTDCEGGPGKQALCGTLVCLCAQDGTQNKELCGAAASASTPTAWNNAQKPAMWNAVLSVCGKYPPPQPSAEQIHQLITQALAAAERKNTGGDHITLGESGNDGSCATASGKGCIQLTDTGSTTASAPTGKLAWKEKLEKAAHEIQIHENAAARRQAAIQRIQQLKKQAKHLIIALKNSFPDAPTQTISTQKPQTKQHSPEIADECRKHDNNNASCPKDKCTYDEKENKCIPIKTVEAAGKGEREQETTEKCKDKKKDECKSPDFKLQGR</sequence>
<evidence type="ECO:0000313" key="13">
    <source>
        <dbReference type="EMBL" id="CAJ16846.1"/>
    </source>
</evidence>
<protein>
    <submittedName>
        <fullName evidence="13">Variant surface glycoprotein (VSG), putative</fullName>
    </submittedName>
</protein>
<keyword evidence="5 11" id="KW-0732">Signal</keyword>
<gene>
    <name evidence="13" type="ORF">Tb10.v4.0135</name>
</gene>
<feature type="domain" description="Trypanosome variant surface glycoprotein B-type N-terminal" evidence="12">
    <location>
        <begin position="9"/>
        <end position="363"/>
    </location>
</feature>
<feature type="coiled-coil region" evidence="9">
    <location>
        <begin position="348"/>
        <end position="375"/>
    </location>
</feature>
<feature type="chain" id="PRO_5004238320" evidence="11">
    <location>
        <begin position="20"/>
        <end position="470"/>
    </location>
</feature>
<dbReference type="Pfam" id="PF13206">
    <property type="entry name" value="VSG_B"/>
    <property type="match status" value="1"/>
</dbReference>
<evidence type="ECO:0000256" key="8">
    <source>
        <dbReference type="ARBA" id="ARBA00023288"/>
    </source>
</evidence>
<evidence type="ECO:0000259" key="12">
    <source>
        <dbReference type="Pfam" id="PF13206"/>
    </source>
</evidence>
<feature type="compositionally biased region" description="Basic and acidic residues" evidence="10">
    <location>
        <begin position="440"/>
        <end position="464"/>
    </location>
</feature>
<dbReference type="InterPro" id="IPR025932">
    <property type="entry name" value="Trypano_VSG_B_N_dom"/>
</dbReference>
<dbReference type="Gene3D" id="3.30.1680.40">
    <property type="match status" value="1"/>
</dbReference>
<evidence type="ECO:0000256" key="11">
    <source>
        <dbReference type="SAM" id="SignalP"/>
    </source>
</evidence>
<feature type="region of interest" description="Disordered" evidence="10">
    <location>
        <begin position="77"/>
        <end position="96"/>
    </location>
</feature>
<keyword evidence="4" id="KW-0336">GPI-anchor</keyword>
<evidence type="ECO:0000256" key="5">
    <source>
        <dbReference type="ARBA" id="ARBA00022729"/>
    </source>
</evidence>
<dbReference type="AlphaFoldDB" id="Q4FKL5"/>